<keyword evidence="6" id="KW-0614">Plasmid</keyword>
<dbReference type="KEGG" id="hdi:HDIA_P0025"/>
<sequence>MHTVKSSATRAGRLVTIILSLVLSNGLAASDPVWANSDALTVSVDEHVQAAHFAEPLVRTAPSSPEEDQALARALDAYEHRQRNDDRSSLTDFLAHYPHSGWSAALWTNLGISYLHEGYFSQAIKAWQTAWQEGRDAADPRAKTLVDGAVGKLANLYADLGHTDTLKALLADIGDRAVTGSATEAVQLASEQIRVATNGDGHLFICGPLALRSLMMSLGADAEDVSFLQWYRAGSNGTSLQEVARLADKAHFAYRLIHRAPGEPVPVPAIVHWKVGHFAAIVGTSNGRFHIKDSVLEGPDIWVTPAALDQEASGYFLIPADEPRDHAWQSVSLDDAAAIRGKGVTNKTRPGDANDPLANGSKGNGTSPNIPGPLGAGGSSWPNGSNGPDAPPDPNNCSGGGGMCDYNIKESSVSLFLSDTPVGYAPPIGPSVQTTLSYNQREDGQPQNFSYINVGQKWTINWLGYVTDDPANIGATVSRFMSGGSTYHYDGYDSATGAFKAQDDDGSVLVLASESPVTYRREQRNGGVEIFSQSDGSTSYPRNVFLTDIIDPQGNAVHLTYDSQQRLVSLTDATNRVTTFTYGLASQPLKVTQITDPFGRNATLTYDPYGRLTSITDTIGLTSTFTYDANGLVNNMTTAYGTTTFAFTPPGTSAPPRFVQVTDPLGYKEREEWVEPLPIPDSDPPETVPVGMPIAPTNQYLVYRNSVHWDKTAYVEAGCTDTGGCDYTKGRIRHFLHMPDNTIKSTTIESVKYPLENRIWYAYPGQTASSFVGSYSKPSAIGRVLDDGTSQIRRFSYDTSGYFNLIKVIDPAGRTTNFVYANDIDLQAITQITERGIKSTIAQFGYNGQHLPVFYVDAAGQKTGFTYNAAGQLTSRTNALGETTRFHYDSNANLASVTNANGQTAATYTYDTFARVATYTDSEGWTAAYDYDAADRLTKITYPDGTFEAFTYDKLDLASYRDRQDRLWLYTYDANRRLTDITDSLGNMIAYGYSERGQVTSLTDAKGYVTSWSYDVQGRMTSKQYADASTVVHTYETTTSRLKSITDALSQIKEFGYGIDDSLTSISYVDTLNPTPDVSFTYDPYFPFLTSMSDGTGTTQYTYVPPFSQGALKRAGECFIPTGGTACAHEITYAYDALGRIASRSVTDAGTETFAYDTLGRLSGHISDLGEFALSYLGETNQLALRQLVGSGATLQTAWTYLPNSGDRRLASISNTGLTAGQYSNFAFTTTPENEISSITETSDVTPVVPAALTQTAAYNNLNQLTDLSGQSLTYDANGNLLSDGQRNYSWDAENRLIGITYPSEAGKATAFAYDGLGRRVQITSTPAGGGSATTRKFVWCGDRLCQARDDTYALTREYLDEGEFLPGTSPTTYYYGIDQISSVRRVFADTANAPAYAYDPYGNPLQATAPLADFGYAGMFGSLESGLNLTWYRAYDPASGRWISRDPIGMLGDSYANLYRYVENDPVDFYDPTGERRLREIIRTCGIALGLLTGNPDGPAGNEPDPYPIESPLPDKFRSPSRLKPNDRE</sequence>
<dbReference type="GO" id="GO:0005524">
    <property type="term" value="F:ATP binding"/>
    <property type="evidence" value="ECO:0007669"/>
    <property type="project" value="InterPro"/>
</dbReference>
<evidence type="ECO:0000256" key="1">
    <source>
        <dbReference type="ARBA" id="ARBA00022737"/>
    </source>
</evidence>
<keyword evidence="7" id="KW-1185">Reference proteome</keyword>
<feature type="compositionally biased region" description="Basic and acidic residues" evidence="2">
    <location>
        <begin position="1514"/>
        <end position="1530"/>
    </location>
</feature>
<keyword evidence="3" id="KW-0732">Signal</keyword>
<dbReference type="EMBL" id="LT960615">
    <property type="protein sequence ID" value="SON58434.1"/>
    <property type="molecule type" value="Genomic_DNA"/>
</dbReference>
<dbReference type="Pfam" id="PF05593">
    <property type="entry name" value="RHS_repeat"/>
    <property type="match status" value="2"/>
</dbReference>
<dbReference type="InterPro" id="IPR005074">
    <property type="entry name" value="Peptidase_C39"/>
</dbReference>
<dbReference type="Pfam" id="PF03412">
    <property type="entry name" value="Peptidase_C39"/>
    <property type="match status" value="1"/>
</dbReference>
<evidence type="ECO:0000313" key="6">
    <source>
        <dbReference type="EMBL" id="SON58434.1"/>
    </source>
</evidence>
<dbReference type="InterPro" id="IPR031325">
    <property type="entry name" value="RHS_repeat"/>
</dbReference>
<evidence type="ECO:0000259" key="4">
    <source>
        <dbReference type="Pfam" id="PF03412"/>
    </source>
</evidence>
<feature type="region of interest" description="Disordered" evidence="2">
    <location>
        <begin position="1496"/>
        <end position="1530"/>
    </location>
</feature>
<feature type="chain" id="PRO_5012880688" evidence="3">
    <location>
        <begin position="36"/>
        <end position="1530"/>
    </location>
</feature>
<dbReference type="Gene3D" id="2.180.10.10">
    <property type="entry name" value="RHS repeat-associated core"/>
    <property type="match status" value="3"/>
</dbReference>
<feature type="domain" description="Teneurin-like YD-shell" evidence="5">
    <location>
        <begin position="1257"/>
        <end position="1468"/>
    </location>
</feature>
<dbReference type="NCBIfam" id="TIGR01643">
    <property type="entry name" value="YD_repeat_2x"/>
    <property type="match status" value="7"/>
</dbReference>
<dbReference type="PANTHER" id="PTHR32305:SF15">
    <property type="entry name" value="PROTEIN RHSA-RELATED"/>
    <property type="match status" value="1"/>
</dbReference>
<gene>
    <name evidence="6" type="primary">wapA1</name>
    <name evidence="6" type="ORF">HDIA_P0025</name>
</gene>
<dbReference type="InterPro" id="IPR056823">
    <property type="entry name" value="TEN-like_YD-shell"/>
</dbReference>
<dbReference type="PANTHER" id="PTHR32305">
    <property type="match status" value="1"/>
</dbReference>
<accession>A0A2C9DDP8</accession>
<keyword evidence="1" id="KW-0677">Repeat</keyword>
<feature type="domain" description="Peptidase C39" evidence="4">
    <location>
        <begin position="206"/>
        <end position="322"/>
    </location>
</feature>
<dbReference type="GO" id="GO:0006508">
    <property type="term" value="P:proteolysis"/>
    <property type="evidence" value="ECO:0007669"/>
    <property type="project" value="InterPro"/>
</dbReference>
<dbReference type="InterPro" id="IPR006530">
    <property type="entry name" value="YD"/>
</dbReference>
<name>A0A2C9DDP8_9HYPH</name>
<organism evidence="6 7">
    <name type="scientific">Hartmannibacter diazotrophicus</name>
    <dbReference type="NCBI Taxonomy" id="1482074"/>
    <lineage>
        <taxon>Bacteria</taxon>
        <taxon>Pseudomonadati</taxon>
        <taxon>Pseudomonadota</taxon>
        <taxon>Alphaproteobacteria</taxon>
        <taxon>Hyphomicrobiales</taxon>
        <taxon>Pleomorphomonadaceae</taxon>
        <taxon>Hartmannibacter</taxon>
    </lineage>
</organism>
<feature type="region of interest" description="Disordered" evidence="2">
    <location>
        <begin position="342"/>
        <end position="398"/>
    </location>
</feature>
<dbReference type="InterPro" id="IPR050708">
    <property type="entry name" value="T6SS_VgrG/RHS"/>
</dbReference>
<proteinExistence type="predicted"/>
<dbReference type="OrthoDB" id="6057489at2"/>
<dbReference type="NCBIfam" id="TIGR03696">
    <property type="entry name" value="Rhs_assc_core"/>
    <property type="match status" value="1"/>
</dbReference>
<protein>
    <submittedName>
        <fullName evidence="6">Cell wall-associated polypeptide</fullName>
    </submittedName>
</protein>
<dbReference type="Gene3D" id="1.25.40.10">
    <property type="entry name" value="Tetratricopeptide repeat domain"/>
    <property type="match status" value="1"/>
</dbReference>
<evidence type="ECO:0000256" key="3">
    <source>
        <dbReference type="SAM" id="SignalP"/>
    </source>
</evidence>
<dbReference type="Pfam" id="PF25023">
    <property type="entry name" value="TEN_YD-shell"/>
    <property type="match status" value="2"/>
</dbReference>
<reference evidence="7" key="1">
    <citation type="submission" date="2017-09" db="EMBL/GenBank/DDBJ databases">
        <title>Genome sequence of Nannocystis excedens DSM 71.</title>
        <authorList>
            <person name="Blom J."/>
        </authorList>
    </citation>
    <scope>NUCLEOTIDE SEQUENCE [LARGE SCALE GENOMIC DNA]</scope>
    <source>
        <strain evidence="7">type strain: E19</strain>
        <plasmid evidence="7">hdiap1</plasmid>
    </source>
</reference>
<feature type="compositionally biased region" description="Low complexity" evidence="2">
    <location>
        <begin position="379"/>
        <end position="388"/>
    </location>
</feature>
<dbReference type="InterPro" id="IPR022385">
    <property type="entry name" value="Rhs_assc_core"/>
</dbReference>
<evidence type="ECO:0000256" key="2">
    <source>
        <dbReference type="SAM" id="MobiDB-lite"/>
    </source>
</evidence>
<feature type="domain" description="Teneurin-like YD-shell" evidence="5">
    <location>
        <begin position="841"/>
        <end position="1001"/>
    </location>
</feature>
<dbReference type="GO" id="GO:0016020">
    <property type="term" value="C:membrane"/>
    <property type="evidence" value="ECO:0007669"/>
    <property type="project" value="InterPro"/>
</dbReference>
<feature type="signal peptide" evidence="3">
    <location>
        <begin position="1"/>
        <end position="35"/>
    </location>
</feature>
<dbReference type="Proteomes" id="UP000223606">
    <property type="component" value="Plasmid HDIAp1"/>
</dbReference>
<evidence type="ECO:0000313" key="7">
    <source>
        <dbReference type="Proteomes" id="UP000223606"/>
    </source>
</evidence>
<dbReference type="Gene3D" id="3.90.70.10">
    <property type="entry name" value="Cysteine proteinases"/>
    <property type="match status" value="1"/>
</dbReference>
<geneLocation type="plasmid" evidence="7">
    <name>hdiap1</name>
</geneLocation>
<evidence type="ECO:0000259" key="5">
    <source>
        <dbReference type="Pfam" id="PF25023"/>
    </source>
</evidence>
<dbReference type="InterPro" id="IPR011990">
    <property type="entry name" value="TPR-like_helical_dom_sf"/>
</dbReference>
<dbReference type="RefSeq" id="WP_099559162.1">
    <property type="nucleotide sequence ID" value="NZ_LT960615.1"/>
</dbReference>
<dbReference type="CDD" id="cd02259">
    <property type="entry name" value="Peptidase_C39_like"/>
    <property type="match status" value="1"/>
</dbReference>
<dbReference type="GO" id="GO:0008233">
    <property type="term" value="F:peptidase activity"/>
    <property type="evidence" value="ECO:0007669"/>
    <property type="project" value="InterPro"/>
</dbReference>